<dbReference type="Gene3D" id="3.20.20.520">
    <property type="entry name" value="Glycosyl hydrolase family 115"/>
    <property type="match status" value="1"/>
</dbReference>
<reference key="2">
    <citation type="submission" date="2011-11" db="EMBL/GenBank/DDBJ databases">
        <authorList>
            <person name="Shin S.H."/>
            <person name="Kim S."/>
            <person name="Kim J.Y."/>
        </authorList>
    </citation>
    <scope>NUCLEOTIDE SEQUENCE</scope>
    <source>
        <strain>HPL-003</strain>
    </source>
</reference>
<dbReference type="HOGENOM" id="CLU_004852_0_0_9"/>
<name>G7W2H7_PAETH</name>
<dbReference type="Pfam" id="PF17829">
    <property type="entry name" value="GH115_C"/>
    <property type="match status" value="1"/>
</dbReference>
<evidence type="ECO:0000313" key="3">
    <source>
        <dbReference type="EMBL" id="AET60081.1"/>
    </source>
</evidence>
<dbReference type="Proteomes" id="UP000005876">
    <property type="component" value="Chromosome"/>
</dbReference>
<dbReference type="Gene3D" id="1.20.58.2150">
    <property type="match status" value="1"/>
</dbReference>
<dbReference type="InterPro" id="IPR041437">
    <property type="entry name" value="GH115_C"/>
</dbReference>
<accession>G7W2H7</accession>
<dbReference type="Pfam" id="PF15979">
    <property type="entry name" value="Glyco_hydro_115"/>
    <property type="match status" value="1"/>
</dbReference>
<dbReference type="eggNOG" id="ENOG502Z7KK">
    <property type="taxonomic scope" value="Bacteria"/>
</dbReference>
<dbReference type="SUPFAM" id="SSF55545">
    <property type="entry name" value="beta-N-acetylhexosaminidase-like domain"/>
    <property type="match status" value="1"/>
</dbReference>
<evidence type="ECO:0000256" key="1">
    <source>
        <dbReference type="ARBA" id="ARBA00022801"/>
    </source>
</evidence>
<protein>
    <recommendedName>
        <fullName evidence="2">Gylcosyl hydrolase 115 C-terminal domain-containing protein</fullName>
    </recommendedName>
</protein>
<dbReference type="EMBL" id="CP003107">
    <property type="protein sequence ID" value="AET60081.1"/>
    <property type="molecule type" value="Genomic_DNA"/>
</dbReference>
<dbReference type="Gene3D" id="2.60.120.1620">
    <property type="match status" value="1"/>
</dbReference>
<organism evidence="3 4">
    <name type="scientific">Paenibacillus terrae (strain HPL-003)</name>
    <dbReference type="NCBI Taxonomy" id="985665"/>
    <lineage>
        <taxon>Bacteria</taxon>
        <taxon>Bacillati</taxon>
        <taxon>Bacillota</taxon>
        <taxon>Bacilli</taxon>
        <taxon>Bacillales</taxon>
        <taxon>Paenibacillaceae</taxon>
        <taxon>Paenibacillus</taxon>
    </lineage>
</organism>
<dbReference type="RefSeq" id="WP_014280794.1">
    <property type="nucleotide sequence ID" value="NC_016641.1"/>
</dbReference>
<dbReference type="Gene3D" id="3.30.379.10">
    <property type="entry name" value="Chitobiase/beta-hexosaminidase domain 2-like"/>
    <property type="match status" value="1"/>
</dbReference>
<dbReference type="InterPro" id="IPR029018">
    <property type="entry name" value="Hex-like_dom2"/>
</dbReference>
<dbReference type="STRING" id="985665.HPL003_16675"/>
<dbReference type="PANTHER" id="PTHR37842">
    <property type="match status" value="1"/>
</dbReference>
<dbReference type="AlphaFoldDB" id="G7W2H7"/>
<dbReference type="InterPro" id="IPR042301">
    <property type="entry name" value="GH115_sf"/>
</dbReference>
<dbReference type="GO" id="GO:0005975">
    <property type="term" value="P:carbohydrate metabolic process"/>
    <property type="evidence" value="ECO:0007669"/>
    <property type="project" value="UniProtKB-ARBA"/>
</dbReference>
<dbReference type="OrthoDB" id="8727830at2"/>
<feature type="domain" description="Gylcosyl hydrolase 115 C-terminal" evidence="2">
    <location>
        <begin position="779"/>
        <end position="949"/>
    </location>
</feature>
<proteinExistence type="predicted"/>
<keyword evidence="1" id="KW-0378">Hydrolase</keyword>
<reference evidence="4" key="1">
    <citation type="submission" date="2011-11" db="EMBL/GenBank/DDBJ databases">
        <title>Complete sequence of Paenibacillus terrae HPL-003.</title>
        <authorList>
            <person name="Shin S.H."/>
            <person name="Kim S."/>
            <person name="Kim J.Y."/>
        </authorList>
    </citation>
    <scope>NUCLEOTIDE SEQUENCE [LARGE SCALE GENOMIC DNA]</scope>
    <source>
        <strain evidence="4">HPL-003</strain>
    </source>
</reference>
<evidence type="ECO:0000259" key="2">
    <source>
        <dbReference type="Pfam" id="PF17829"/>
    </source>
</evidence>
<evidence type="ECO:0000313" key="4">
    <source>
        <dbReference type="Proteomes" id="UP000005876"/>
    </source>
</evidence>
<dbReference type="PANTHER" id="PTHR37842:SF2">
    <property type="entry name" value="GYLCOSYL HYDROLASE 115 C-TERMINAL DOMAIN-CONTAINING PROTEIN"/>
    <property type="match status" value="1"/>
</dbReference>
<sequence>MNDAKQCSTETVVLVQNGKACPIYTDAKGTDFDGIRRISLSLAKDIELVTAVLPKLITDRAQLSGMAVIAGSVGHNDIIDSLIAEDRLDVSGLRSRRETYMIRVLERPCPELDKAVVIAGSDKRGTLYGLYHISELIGVSPWVYWADVHPPRRRELVFAKEELEFTSKEPSIRYRGFFLNDEWPSLGSWSRDHCGGFNEWMYEKIFELLLRLKGNYLWPAMWSAVFSEDGKSHPLANAELAEAYGIVIGTSHHEPMSRAGEEWKKINHHYGESGLWDYWANTEAVTRFWEDGVIRNKHLSNIITLGMRGEQDSALGGTLEQNIQRLKDIILTQKALLRKHGLDNAPQALTIYKEVEAFWHGTDTVQGLKHWDVLDDVTIILSDDNFGNMRKLPEAADRKRKAGWGMYYHFDYHGAPRSYEWVNTVPLEKIWEQMSLAYDYGIRDLWIVNVGDLKPMELPLSYFMELAYDFEAWGTERPNRTAEFLQTWAERQFGHAVDAKAAEGIARVLADYTKMNGARKPEVTYADTYSLLHYNEAQRVLEKAIRLEKDARTYYELVSEEQKDAYYQLVYYPAVASANVTKMQIYAGLNQKYSGFRPQSVLANHYAALVEEAIAKDVQMQEDYNHKISGGKWKGMMSSAHIGYVNWNDEGWQYPEFKYIESQEKALMIVDVEGTDGGFTAGTVALPPFTSLQKERCRITVSNAGKQAFAYRLETSADWIKTDRTHGSVLTGETVWVHVDWERLDASAAGEITMVCGDQTVKATVVAEVVHTDDLPDLTFVEAHGVIAIEAEHTCGREAAGEARWEMIKGYGRSLSSMKLFPTTALFERTEDAPYLEYRVCTAEEQTYTVTVYVAPTNPLAEDRRLKYAVAFDDHPPVTADLLPLEFAAGESRHWSESVMNNVHTSTTQHPLTAGMHTLRFYGLDAGLVLQKLVLSREPLPCSYFGPEESFCKGRLGF</sequence>
<reference evidence="3 4" key="3">
    <citation type="journal article" date="2012" name="J. Bacteriol.">
        <title>Genome Sequence of Paenibacillus terrae HPL-003, a Xylanase-Producing Bacterium Isolated from Soil Found in Forest Residue.</title>
        <authorList>
            <person name="Shin S.H."/>
            <person name="Kim S."/>
            <person name="Kim J.Y."/>
            <person name="Song H.Y."/>
            <person name="Cho S.J."/>
            <person name="Kim D.R."/>
            <person name="Lee K.I."/>
            <person name="Lim H.K."/>
            <person name="Park N.J."/>
            <person name="Hwang I.T."/>
            <person name="Yang K.S."/>
        </authorList>
    </citation>
    <scope>NUCLEOTIDE SEQUENCE [LARGE SCALE GENOMIC DNA]</scope>
    <source>
        <strain evidence="3 4">HPL-003</strain>
    </source>
</reference>
<dbReference type="KEGG" id="pta:HPL003_16675"/>
<dbReference type="InterPro" id="IPR031924">
    <property type="entry name" value="GH115"/>
</dbReference>
<gene>
    <name evidence="3" type="ordered locus">HPL003_16675</name>
</gene>
<dbReference type="GO" id="GO:0016787">
    <property type="term" value="F:hydrolase activity"/>
    <property type="evidence" value="ECO:0007669"/>
    <property type="project" value="UniProtKB-KW"/>
</dbReference>